<dbReference type="EMBL" id="CP118598">
    <property type="protein sequence ID" value="WDY39407.1"/>
    <property type="molecule type" value="Genomic_DNA"/>
</dbReference>
<proteinExistence type="predicted"/>
<evidence type="ECO:0000313" key="1">
    <source>
        <dbReference type="EMBL" id="WDY39407.1"/>
    </source>
</evidence>
<organism evidence="1 2">
    <name type="scientific">Bifidobacterium longum subsp. longum</name>
    <dbReference type="NCBI Taxonomy" id="1679"/>
    <lineage>
        <taxon>Bacteria</taxon>
        <taxon>Bacillati</taxon>
        <taxon>Actinomycetota</taxon>
        <taxon>Actinomycetes</taxon>
        <taxon>Bifidobacteriales</taxon>
        <taxon>Bifidobacteriaceae</taxon>
        <taxon>Bifidobacterium</taxon>
    </lineage>
</organism>
<evidence type="ECO:0000313" key="2">
    <source>
        <dbReference type="Proteomes" id="UP001221506"/>
    </source>
</evidence>
<reference evidence="1 2" key="1">
    <citation type="submission" date="2023-02" db="EMBL/GenBank/DDBJ databases">
        <authorList>
            <person name="Pan L."/>
        </authorList>
    </citation>
    <scope>NUCLEOTIDE SEQUENCE [LARGE SCALE GENOMIC DNA]</scope>
    <source>
        <strain evidence="1 2">F2</strain>
    </source>
</reference>
<accession>A0ABD7WI04</accession>
<gene>
    <name evidence="1" type="ORF">PWA56_05650</name>
</gene>
<name>A0ABD7WI04_BIFLL</name>
<dbReference type="Proteomes" id="UP001221506">
    <property type="component" value="Chromosome"/>
</dbReference>
<sequence>MRDAIKDFSACKEPVMAERITTLLQDRLPLDPDRRLKVPAIRPEDDMVAVRRRLGRYLYDSLEKDTDRKAVAKATANAIWPGCTPIDRDTDAEIARDLKRTESKTGSPAIALRHPAGRILIIGLGPHKPMLAKIDYRYRRTKRTVDTVSLPSLLAARMIMEHMANPDPEGPIRDLLTDDRHTWQYFRTNMDRRFEGVDGLVVSCNTRGVSLPDPPEAGDAKALLAWTVGAGLIGLDCDDERAKRLLAERLEWVRWTAELRLAAETILRVESDWRMNRDLARRTEAGVSATVFEDKKHRDPKHDKAGQASPFAMDFDRIEVDDDVDLALFARLGAEWEALKPAVPMSGTRAALRFRYTGRHRADGVYHTGLRAIAIDPRHPESFGHELMHHLDHTWGPTDLSLDPLFRPLLDHYRETVDTARMKGANPDRWLAPAEAFARAGEIWLHMRLDGAENSLLSDGGHYETDWAYAPYRDRWNEIGTVFDRLFA</sequence>
<dbReference type="AlphaFoldDB" id="A0ABD7WI04"/>
<protein>
    <submittedName>
        <fullName evidence="1">Uncharacterized protein</fullName>
    </submittedName>
</protein>
<dbReference type="RefSeq" id="WP_131224956.1">
    <property type="nucleotide sequence ID" value="NZ_CP118598.1"/>
</dbReference>